<organism evidence="1 2">
    <name type="scientific">Caballeronia sordidicola</name>
    <name type="common">Burkholderia sordidicola</name>
    <dbReference type="NCBI Taxonomy" id="196367"/>
    <lineage>
        <taxon>Bacteria</taxon>
        <taxon>Pseudomonadati</taxon>
        <taxon>Pseudomonadota</taxon>
        <taxon>Betaproteobacteria</taxon>
        <taxon>Burkholderiales</taxon>
        <taxon>Burkholderiaceae</taxon>
        <taxon>Caballeronia</taxon>
    </lineage>
</organism>
<dbReference type="AlphaFoldDB" id="A0A226WZ58"/>
<gene>
    <name evidence="1" type="ORF">BSU04_20900</name>
</gene>
<accession>A0A226WZ58</accession>
<dbReference type="Proteomes" id="UP000214720">
    <property type="component" value="Unassembled WGS sequence"/>
</dbReference>
<dbReference type="EMBL" id="MTHB01000123">
    <property type="protein sequence ID" value="OXC76475.1"/>
    <property type="molecule type" value="Genomic_DNA"/>
</dbReference>
<evidence type="ECO:0000313" key="1">
    <source>
        <dbReference type="EMBL" id="OXC76475.1"/>
    </source>
</evidence>
<evidence type="ECO:0000313" key="2">
    <source>
        <dbReference type="Proteomes" id="UP000214720"/>
    </source>
</evidence>
<sequence>MFCSILVEPAIDVQGNGTMGWWVAARLSHHDPVVRNRVNT</sequence>
<reference evidence="2" key="1">
    <citation type="submission" date="2017-01" db="EMBL/GenBank/DDBJ databases">
        <title>Genome Analysis of Deinococcus marmoris KOPRI26562.</title>
        <authorList>
            <person name="Kim J.H."/>
            <person name="Oh H.-M."/>
        </authorList>
    </citation>
    <scope>NUCLEOTIDE SEQUENCE [LARGE SCALE GENOMIC DNA]</scope>
    <source>
        <strain evidence="2">PAMC 26633</strain>
    </source>
</reference>
<protein>
    <submittedName>
        <fullName evidence="1">Uncharacterized protein</fullName>
    </submittedName>
</protein>
<comment type="caution">
    <text evidence="1">The sequence shown here is derived from an EMBL/GenBank/DDBJ whole genome shotgun (WGS) entry which is preliminary data.</text>
</comment>
<proteinExistence type="predicted"/>
<name>A0A226WZ58_CABSO</name>